<comment type="pathway">
    <text evidence="2">Glycan biosynthesis; alginate biosynthesis.</text>
</comment>
<accession>A0A2N5Y5U1</accession>
<evidence type="ECO:0000259" key="7">
    <source>
        <dbReference type="Pfam" id="PF16822"/>
    </source>
</evidence>
<gene>
    <name evidence="8" type="ORF">CWI75_05195</name>
</gene>
<dbReference type="Proteomes" id="UP000234845">
    <property type="component" value="Unassembled WGS sequence"/>
</dbReference>
<proteinExistence type="predicted"/>
<evidence type="ECO:0000256" key="4">
    <source>
        <dbReference type="ARBA" id="ARBA00022729"/>
    </source>
</evidence>
<dbReference type="GO" id="GO:0042597">
    <property type="term" value="C:periplasmic space"/>
    <property type="evidence" value="ECO:0007669"/>
    <property type="project" value="UniProtKB-SubCell"/>
</dbReference>
<reference evidence="9" key="1">
    <citation type="submission" date="2017-11" db="EMBL/GenBank/DDBJ databases">
        <title>The draft genome sequence of Chromatocurvus sp. F02.</title>
        <authorList>
            <person name="Du Z.-J."/>
            <person name="Chang Y.-Q."/>
        </authorList>
    </citation>
    <scope>NUCLEOTIDE SEQUENCE [LARGE SCALE GENOMIC DNA]</scope>
    <source>
        <strain evidence="9">F02</strain>
    </source>
</reference>
<evidence type="ECO:0000313" key="9">
    <source>
        <dbReference type="Proteomes" id="UP000234845"/>
    </source>
</evidence>
<dbReference type="GO" id="GO:0042121">
    <property type="term" value="P:alginic acid biosynthetic process"/>
    <property type="evidence" value="ECO:0007669"/>
    <property type="project" value="UniProtKB-UniPathway"/>
</dbReference>
<sequence>MKSRVLIFLVVSLGALAVLPSWNLFQSKSKNPFAVDLYSLDVLTSFASRYLYQAGISISPENVVIGKDGWLFLGDNKRQLLTTKRSGRTDYSTVVANDFARWVGAWQAHLVDIPLYVLIGPDKATIYPEFLPDWAVPADTTILSMIEDKGLESIIIPGDSLLEYKDEVGMDLYLKTDTHWNSLGSWVAYQALAREMSRYQDLAFLGPGHISTVKPVRRNGGDLSRYLHLQDELRDTSIAIEFDADLKVNLEIFNFETGVLLNRGRKYKAQAPEEPTLFRSDNALNSKKVLWIRDSFGNALDPLMAMTFRESLQMDYRRVTPELFARLVARYRPDIVVLTVVERNLNWGTFRKLPEPL</sequence>
<evidence type="ECO:0000256" key="2">
    <source>
        <dbReference type="ARBA" id="ARBA00005182"/>
    </source>
</evidence>
<dbReference type="AlphaFoldDB" id="A0A2N5Y5U1"/>
<organism evidence="8 9">
    <name type="scientific">Kineobactrum sediminis</name>
    <dbReference type="NCBI Taxonomy" id="1905677"/>
    <lineage>
        <taxon>Bacteria</taxon>
        <taxon>Pseudomonadati</taxon>
        <taxon>Pseudomonadota</taxon>
        <taxon>Gammaproteobacteria</taxon>
        <taxon>Cellvibrionales</taxon>
        <taxon>Halieaceae</taxon>
        <taxon>Kineobactrum</taxon>
    </lineage>
</organism>
<evidence type="ECO:0000256" key="3">
    <source>
        <dbReference type="ARBA" id="ARBA00022679"/>
    </source>
</evidence>
<keyword evidence="4" id="KW-0732">Signal</keyword>
<comment type="caution">
    <text evidence="8">The sequence shown here is derived from an EMBL/GenBank/DDBJ whole genome shotgun (WGS) entry which is preliminary data.</text>
</comment>
<keyword evidence="9" id="KW-1185">Reference proteome</keyword>
<evidence type="ECO:0000256" key="6">
    <source>
        <dbReference type="ARBA" id="ARBA00022841"/>
    </source>
</evidence>
<keyword evidence="3" id="KW-0808">Transferase</keyword>
<dbReference type="InterPro" id="IPR031811">
    <property type="entry name" value="ALGX/ALGJ_SGNH-like"/>
</dbReference>
<dbReference type="Pfam" id="PF16822">
    <property type="entry name" value="ALGX"/>
    <property type="match status" value="1"/>
</dbReference>
<name>A0A2N5Y5U1_9GAMM</name>
<evidence type="ECO:0000313" key="8">
    <source>
        <dbReference type="EMBL" id="PLW83741.1"/>
    </source>
</evidence>
<dbReference type="EMBL" id="PKLZ01000002">
    <property type="protein sequence ID" value="PLW83741.1"/>
    <property type="molecule type" value="Genomic_DNA"/>
</dbReference>
<keyword evidence="5" id="KW-0574">Periplasm</keyword>
<evidence type="ECO:0000256" key="5">
    <source>
        <dbReference type="ARBA" id="ARBA00022764"/>
    </source>
</evidence>
<dbReference type="GO" id="GO:0016740">
    <property type="term" value="F:transferase activity"/>
    <property type="evidence" value="ECO:0007669"/>
    <property type="project" value="UniProtKB-KW"/>
</dbReference>
<protein>
    <recommendedName>
        <fullName evidence="7">AlgX/AlgJ SGNH hydrolase-like domain-containing protein</fullName>
    </recommendedName>
</protein>
<dbReference type="OrthoDB" id="9760774at2"/>
<evidence type="ECO:0000256" key="1">
    <source>
        <dbReference type="ARBA" id="ARBA00004418"/>
    </source>
</evidence>
<keyword evidence="6" id="KW-0016">Alginate biosynthesis</keyword>
<dbReference type="RefSeq" id="WP_101520422.1">
    <property type="nucleotide sequence ID" value="NZ_PKLZ01000002.1"/>
</dbReference>
<dbReference type="UniPathway" id="UPA00286"/>
<feature type="domain" description="AlgX/AlgJ SGNH hydrolase-like" evidence="7">
    <location>
        <begin position="63"/>
        <end position="231"/>
    </location>
</feature>
<comment type="subcellular location">
    <subcellularLocation>
        <location evidence="1">Periplasm</location>
    </subcellularLocation>
</comment>